<name>A0A914EIB3_9BILA</name>
<proteinExistence type="predicted"/>
<dbReference type="Proteomes" id="UP000887540">
    <property type="component" value="Unplaced"/>
</dbReference>
<organism evidence="1 2">
    <name type="scientific">Acrobeloides nanus</name>
    <dbReference type="NCBI Taxonomy" id="290746"/>
    <lineage>
        <taxon>Eukaryota</taxon>
        <taxon>Metazoa</taxon>
        <taxon>Ecdysozoa</taxon>
        <taxon>Nematoda</taxon>
        <taxon>Chromadorea</taxon>
        <taxon>Rhabditida</taxon>
        <taxon>Tylenchina</taxon>
        <taxon>Cephalobomorpha</taxon>
        <taxon>Cephaloboidea</taxon>
        <taxon>Cephalobidae</taxon>
        <taxon>Acrobeloides</taxon>
    </lineage>
</organism>
<evidence type="ECO:0000313" key="2">
    <source>
        <dbReference type="WBParaSite" id="ACRNAN_scaffold8511.g6406.t1"/>
    </source>
</evidence>
<dbReference type="WBParaSite" id="ACRNAN_scaffold8511.g6406.t1">
    <property type="protein sequence ID" value="ACRNAN_scaffold8511.g6406.t1"/>
    <property type="gene ID" value="ACRNAN_scaffold8511.g6406"/>
</dbReference>
<dbReference type="AlphaFoldDB" id="A0A914EIB3"/>
<sequence>MRIHEFDEKLMETFKRIREMFGEKIRVKNFSILGPFASMTLINSLPTLFEEYVYALNFNLTLRYEELIYVSINPEDSEDALNVGALCKSLCDPDVKSTNRKKALFSRMYKNNVFDMHICREYVEMFEQSTNPGTFFKMVEIWTSISTVMTTRAFLLSKNAKFSIMPDSSMEPKTEESETYETFTLAREDGWILRVMVDDTRYCLLKFWVVHEKET</sequence>
<reference evidence="2" key="1">
    <citation type="submission" date="2022-11" db="UniProtKB">
        <authorList>
            <consortium name="WormBaseParasite"/>
        </authorList>
    </citation>
    <scope>IDENTIFICATION</scope>
</reference>
<keyword evidence="1" id="KW-1185">Reference proteome</keyword>
<evidence type="ECO:0000313" key="1">
    <source>
        <dbReference type="Proteomes" id="UP000887540"/>
    </source>
</evidence>
<protein>
    <submittedName>
        <fullName evidence="2">Uncharacterized protein</fullName>
    </submittedName>
</protein>
<accession>A0A914EIB3</accession>